<dbReference type="Proteomes" id="UP000199648">
    <property type="component" value="Unassembled WGS sequence"/>
</dbReference>
<name>A0A1G5Q0A7_9GAMM</name>
<dbReference type="InterPro" id="IPR011990">
    <property type="entry name" value="TPR-like_helical_dom_sf"/>
</dbReference>
<dbReference type="SUPFAM" id="SSF48452">
    <property type="entry name" value="TPR-like"/>
    <property type="match status" value="1"/>
</dbReference>
<accession>A0A1G5Q0A7</accession>
<keyword evidence="2" id="KW-1185">Reference proteome</keyword>
<evidence type="ECO:0000313" key="2">
    <source>
        <dbReference type="Proteomes" id="UP000199648"/>
    </source>
</evidence>
<dbReference type="STRING" id="415747.SAMN03097708_01100"/>
<reference evidence="1 2" key="1">
    <citation type="submission" date="2016-10" db="EMBL/GenBank/DDBJ databases">
        <authorList>
            <person name="de Groot N.N."/>
        </authorList>
    </citation>
    <scope>NUCLEOTIDE SEQUENCE [LARGE SCALE GENOMIC DNA]</scope>
    <source>
        <strain evidence="1 2">HLD2</strain>
    </source>
</reference>
<evidence type="ECO:0000313" key="1">
    <source>
        <dbReference type="EMBL" id="SCZ55274.1"/>
    </source>
</evidence>
<dbReference type="Pfam" id="PF13432">
    <property type="entry name" value="TPR_16"/>
    <property type="match status" value="1"/>
</dbReference>
<dbReference type="Gene3D" id="1.25.40.10">
    <property type="entry name" value="Tetratricopeptide repeat domain"/>
    <property type="match status" value="1"/>
</dbReference>
<protein>
    <submittedName>
        <fullName evidence="1">Uncharacterized protein</fullName>
    </submittedName>
</protein>
<gene>
    <name evidence="1" type="ORF">SAMN03097708_01100</name>
</gene>
<proteinExistence type="predicted"/>
<dbReference type="EMBL" id="FMWD01000003">
    <property type="protein sequence ID" value="SCZ55274.1"/>
    <property type="molecule type" value="Genomic_DNA"/>
</dbReference>
<dbReference type="OrthoDB" id="5718398at2"/>
<sequence>MPRRVPKSEPVKRPSRSIRAILLGALLVLGGVLNAAPPEERFERGLAAFRAGDFGAACRSFEEARRGGLDTPALDYNLGVCHYRLSNYRQAREAFERVAVHPPLKTLAHYNLGLVALDVGDRSAADRWFSLVSRNSSDPRLQTLAKSQLESLRNPPADSWIAAVSVGSGYDDNLVDPIDKAGTSTSDWFLEAYAFALGPLRGTIKDGVKADATVFATRYQDISAYDLTFWQGGVAVARPLTGWDTEAGVQLEQSTLNDDDYLRGVSAVFTGDSALEGPWQVRLRYRHNRFDALSSRYDQLEGSRDRLEARGRRQMDDRRLTLLYRFDRNDRNDLRTSTTFTSYSPVRHTFRGGYDALVAPNWNLQAELEYRTSRYSDENVLADNSTVRREEDRYRADFRLSRRLDKTWRIVSRYEFTDNQANLDRYDYTRNLYAVNLTAAF</sequence>
<dbReference type="AlphaFoldDB" id="A0A1G5Q0A7"/>
<organism evidence="1 2">
    <name type="scientific">Thiohalomonas denitrificans</name>
    <dbReference type="NCBI Taxonomy" id="415747"/>
    <lineage>
        <taxon>Bacteria</taxon>
        <taxon>Pseudomonadati</taxon>
        <taxon>Pseudomonadota</taxon>
        <taxon>Gammaproteobacteria</taxon>
        <taxon>Thiohalomonadales</taxon>
        <taxon>Thiohalomonadaceae</taxon>
        <taxon>Thiohalomonas</taxon>
    </lineage>
</organism>